<dbReference type="GO" id="GO:0051726">
    <property type="term" value="P:regulation of cell cycle"/>
    <property type="evidence" value="ECO:0007669"/>
    <property type="project" value="InterPro"/>
</dbReference>
<dbReference type="PANTHER" id="PTHR46776">
    <property type="entry name" value="CYCLIN-DEPENDENT KINASE INHIBITOR 4-RELATED"/>
    <property type="match status" value="1"/>
</dbReference>
<dbReference type="InterPro" id="IPR044898">
    <property type="entry name" value="CDI_dom_sf"/>
</dbReference>
<organism evidence="5 6">
    <name type="scientific">Oryza sativa subsp. indica</name>
    <name type="common">Rice</name>
    <dbReference type="NCBI Taxonomy" id="39946"/>
    <lineage>
        <taxon>Eukaryota</taxon>
        <taxon>Viridiplantae</taxon>
        <taxon>Streptophyta</taxon>
        <taxon>Embryophyta</taxon>
        <taxon>Tracheophyta</taxon>
        <taxon>Spermatophyta</taxon>
        <taxon>Magnoliopsida</taxon>
        <taxon>Liliopsida</taxon>
        <taxon>Poales</taxon>
        <taxon>Poaceae</taxon>
        <taxon>BOP clade</taxon>
        <taxon>Oryzoideae</taxon>
        <taxon>Oryzeae</taxon>
        <taxon>Oryzinae</taxon>
        <taxon>Oryza</taxon>
        <taxon>Oryza sativa</taxon>
    </lineage>
</organism>
<gene>
    <name evidence="5" type="ORF">OsI_09906</name>
</gene>
<evidence type="ECO:0000259" key="4">
    <source>
        <dbReference type="Pfam" id="PF02234"/>
    </source>
</evidence>
<keyword evidence="6" id="KW-1185">Reference proteome</keyword>
<dbReference type="Gramene" id="BGIOSGA011798-TA">
    <property type="protein sequence ID" value="BGIOSGA011798-PA"/>
    <property type="gene ID" value="BGIOSGA011798"/>
</dbReference>
<feature type="compositionally biased region" description="Basic and acidic residues" evidence="3">
    <location>
        <begin position="158"/>
        <end position="168"/>
    </location>
</feature>
<dbReference type="InterPro" id="IPR044275">
    <property type="entry name" value="KRP"/>
</dbReference>
<dbReference type="STRING" id="39946.B8AMU0"/>
<dbReference type="Gene3D" id="4.10.365.10">
    <property type="entry name" value="p27"/>
    <property type="match status" value="1"/>
</dbReference>
<dbReference type="InterPro" id="IPR003175">
    <property type="entry name" value="CDI_dom"/>
</dbReference>
<feature type="compositionally biased region" description="Low complexity" evidence="3">
    <location>
        <begin position="72"/>
        <end position="91"/>
    </location>
</feature>
<comment type="similarity">
    <text evidence="1">Belongs to the CDI family. ICK/KRP subfamily.</text>
</comment>
<feature type="region of interest" description="Disordered" evidence="3">
    <location>
        <begin position="49"/>
        <end position="183"/>
    </location>
</feature>
<reference evidence="5 6" key="1">
    <citation type="journal article" date="2005" name="PLoS Biol.">
        <title>The genomes of Oryza sativa: a history of duplications.</title>
        <authorList>
            <person name="Yu J."/>
            <person name="Wang J."/>
            <person name="Lin W."/>
            <person name="Li S."/>
            <person name="Li H."/>
            <person name="Zhou J."/>
            <person name="Ni P."/>
            <person name="Dong W."/>
            <person name="Hu S."/>
            <person name="Zeng C."/>
            <person name="Zhang J."/>
            <person name="Zhang Y."/>
            <person name="Li R."/>
            <person name="Xu Z."/>
            <person name="Li S."/>
            <person name="Li X."/>
            <person name="Zheng H."/>
            <person name="Cong L."/>
            <person name="Lin L."/>
            <person name="Yin J."/>
            <person name="Geng J."/>
            <person name="Li G."/>
            <person name="Shi J."/>
            <person name="Liu J."/>
            <person name="Lv H."/>
            <person name="Li J."/>
            <person name="Wang J."/>
            <person name="Deng Y."/>
            <person name="Ran L."/>
            <person name="Shi X."/>
            <person name="Wang X."/>
            <person name="Wu Q."/>
            <person name="Li C."/>
            <person name="Ren X."/>
            <person name="Wang J."/>
            <person name="Wang X."/>
            <person name="Li D."/>
            <person name="Liu D."/>
            <person name="Zhang X."/>
            <person name="Ji Z."/>
            <person name="Zhao W."/>
            <person name="Sun Y."/>
            <person name="Zhang Z."/>
            <person name="Bao J."/>
            <person name="Han Y."/>
            <person name="Dong L."/>
            <person name="Ji J."/>
            <person name="Chen P."/>
            <person name="Wu S."/>
            <person name="Liu J."/>
            <person name="Xiao Y."/>
            <person name="Bu D."/>
            <person name="Tan J."/>
            <person name="Yang L."/>
            <person name="Ye C."/>
            <person name="Zhang J."/>
            <person name="Xu J."/>
            <person name="Zhou Y."/>
            <person name="Yu Y."/>
            <person name="Zhang B."/>
            <person name="Zhuang S."/>
            <person name="Wei H."/>
            <person name="Liu B."/>
            <person name="Lei M."/>
            <person name="Yu H."/>
            <person name="Li Y."/>
            <person name="Xu H."/>
            <person name="Wei S."/>
            <person name="He X."/>
            <person name="Fang L."/>
            <person name="Zhang Z."/>
            <person name="Zhang Y."/>
            <person name="Huang X."/>
            <person name="Su Z."/>
            <person name="Tong W."/>
            <person name="Li J."/>
            <person name="Tong Z."/>
            <person name="Li S."/>
            <person name="Ye J."/>
            <person name="Wang L."/>
            <person name="Fang L."/>
            <person name="Lei T."/>
            <person name="Chen C."/>
            <person name="Chen H."/>
            <person name="Xu Z."/>
            <person name="Li H."/>
            <person name="Huang H."/>
            <person name="Zhang F."/>
            <person name="Xu H."/>
            <person name="Li N."/>
            <person name="Zhao C."/>
            <person name="Li S."/>
            <person name="Dong L."/>
            <person name="Huang Y."/>
            <person name="Li L."/>
            <person name="Xi Y."/>
            <person name="Qi Q."/>
            <person name="Li W."/>
            <person name="Zhang B."/>
            <person name="Hu W."/>
            <person name="Zhang Y."/>
            <person name="Tian X."/>
            <person name="Jiao Y."/>
            <person name="Liang X."/>
            <person name="Jin J."/>
            <person name="Gao L."/>
            <person name="Zheng W."/>
            <person name="Hao B."/>
            <person name="Liu S."/>
            <person name="Wang W."/>
            <person name="Yuan L."/>
            <person name="Cao M."/>
            <person name="McDermott J."/>
            <person name="Samudrala R."/>
            <person name="Wang J."/>
            <person name="Wong G.K."/>
            <person name="Yang H."/>
        </authorList>
    </citation>
    <scope>NUCLEOTIDE SEQUENCE [LARGE SCALE GENOMIC DNA]</scope>
    <source>
        <strain evidence="6">cv. 93-11</strain>
    </source>
</reference>
<accession>B8AMU0</accession>
<dbReference type="GO" id="GO:0004861">
    <property type="term" value="F:cyclin-dependent protein serine/threonine kinase inhibitor activity"/>
    <property type="evidence" value="ECO:0007669"/>
    <property type="project" value="InterPro"/>
</dbReference>
<sequence>MGKYLRSSCKQQQQPSSPAAVASVAAAAVSSYSYLTLRSGRRVPAAAAAAAGGSACRRRHRRGGRRGCAKNGAGSARACGARSPSSSASSGQRRRCEAVECSHGGGRAELSRSPPLGNPSSSSPVTSSVEKVTNKHKSYISKLNHTKSLKPNSCSREVAAEHAGEHKHNPAAAAAAGRRPPLSPPEAEIEAFFAAAELAERRRFAEKYNYDIALDRPLQGRYEWEPTVPNFDVAKDVTDM</sequence>
<feature type="compositionally biased region" description="Basic residues" evidence="3">
    <location>
        <begin position="56"/>
        <end position="68"/>
    </location>
</feature>
<dbReference type="OMA" id="RCEAVEC"/>
<dbReference type="GO" id="GO:0005634">
    <property type="term" value="C:nucleus"/>
    <property type="evidence" value="ECO:0007669"/>
    <property type="project" value="InterPro"/>
</dbReference>
<evidence type="ECO:0000313" key="6">
    <source>
        <dbReference type="Proteomes" id="UP000007015"/>
    </source>
</evidence>
<feature type="compositionally biased region" description="Basic residues" evidence="3">
    <location>
        <begin position="134"/>
        <end position="148"/>
    </location>
</feature>
<evidence type="ECO:0000256" key="1">
    <source>
        <dbReference type="ARBA" id="ARBA00010274"/>
    </source>
</evidence>
<dbReference type="AlphaFoldDB" id="B8AMU0"/>
<name>B8AMU0_ORYSI</name>
<evidence type="ECO:0000256" key="3">
    <source>
        <dbReference type="SAM" id="MobiDB-lite"/>
    </source>
</evidence>
<protein>
    <recommendedName>
        <fullName evidence="4">Cyclin-dependent kinase inhibitor domain-containing protein</fullName>
    </recommendedName>
</protein>
<keyword evidence="2" id="KW-0649">Protein kinase inhibitor</keyword>
<feature type="compositionally biased region" description="Low complexity" evidence="3">
    <location>
        <begin position="111"/>
        <end position="129"/>
    </location>
</feature>
<dbReference type="EMBL" id="CM000128">
    <property type="protein sequence ID" value="EEC74470.1"/>
    <property type="molecule type" value="Genomic_DNA"/>
</dbReference>
<evidence type="ECO:0000256" key="2">
    <source>
        <dbReference type="ARBA" id="ARBA00023013"/>
    </source>
</evidence>
<dbReference type="Proteomes" id="UP000007015">
    <property type="component" value="Chromosome 3"/>
</dbReference>
<evidence type="ECO:0000313" key="5">
    <source>
        <dbReference type="EMBL" id="EEC74470.1"/>
    </source>
</evidence>
<proteinExistence type="inferred from homology"/>
<dbReference type="Pfam" id="PF02234">
    <property type="entry name" value="CDI"/>
    <property type="match status" value="1"/>
</dbReference>
<dbReference type="HOGENOM" id="CLU_077256_0_0_1"/>
<feature type="domain" description="Cyclin-dependent kinase inhibitor" evidence="4">
    <location>
        <begin position="185"/>
        <end position="226"/>
    </location>
</feature>